<dbReference type="Proteomes" id="UP000515158">
    <property type="component" value="Unplaced"/>
</dbReference>
<feature type="transmembrane region" description="Helical" evidence="2">
    <location>
        <begin position="26"/>
        <end position="45"/>
    </location>
</feature>
<reference evidence="4" key="1">
    <citation type="submission" date="2025-08" db="UniProtKB">
        <authorList>
            <consortium name="RefSeq"/>
        </authorList>
    </citation>
    <scope>IDENTIFICATION</scope>
    <source>
        <tissue evidence="4">Total insect</tissue>
    </source>
</reference>
<dbReference type="PANTHER" id="PTHR11654">
    <property type="entry name" value="OLIGOPEPTIDE TRANSPORTER-RELATED"/>
    <property type="match status" value="1"/>
</dbReference>
<dbReference type="OrthoDB" id="8197264at2759"/>
<evidence type="ECO:0000256" key="2">
    <source>
        <dbReference type="SAM" id="Phobius"/>
    </source>
</evidence>
<keyword evidence="1" id="KW-0571">Peptide transport</keyword>
<name>A0A6P9AAN0_THRPL</name>
<dbReference type="Gene3D" id="1.20.1250.20">
    <property type="entry name" value="MFS general substrate transporter like domains"/>
    <property type="match status" value="1"/>
</dbReference>
<sequence>MAERNAEEFARDDQDSTQEKIRYPRAVFLIIVNEFCERFSFYALRTVLVLFLKDKLFLTEDDATIVFHAFNMTCYLFPIVGGIISDSWLGKFRRVCSHCFLLCNDPVPLTPVRRWECSGGTGLVEGSRTAWTVSHFVKISQE</sequence>
<protein>
    <submittedName>
        <fullName evidence="4">Peptide transporter family 1-like</fullName>
    </submittedName>
</protein>
<dbReference type="RefSeq" id="XP_034254540.1">
    <property type="nucleotide sequence ID" value="XM_034398649.1"/>
</dbReference>
<accession>A0A6P9AAN0</accession>
<keyword evidence="1" id="KW-0653">Protein transport</keyword>
<keyword evidence="1" id="KW-0813">Transport</keyword>
<proteinExistence type="predicted"/>
<dbReference type="InterPro" id="IPR036259">
    <property type="entry name" value="MFS_trans_sf"/>
</dbReference>
<keyword evidence="2" id="KW-1133">Transmembrane helix</keyword>
<dbReference type="InParanoid" id="A0A6P9AAN0"/>
<dbReference type="AlphaFoldDB" id="A0A6P9AAN0"/>
<feature type="transmembrane region" description="Helical" evidence="2">
    <location>
        <begin position="65"/>
        <end position="84"/>
    </location>
</feature>
<dbReference type="KEGG" id="tpal:117653180"/>
<gene>
    <name evidence="4" type="primary">LOC117653180</name>
</gene>
<keyword evidence="3" id="KW-1185">Reference proteome</keyword>
<keyword evidence="2" id="KW-0472">Membrane</keyword>
<dbReference type="SUPFAM" id="SSF103473">
    <property type="entry name" value="MFS general substrate transporter"/>
    <property type="match status" value="1"/>
</dbReference>
<organism evidence="4">
    <name type="scientific">Thrips palmi</name>
    <name type="common">Melon thrips</name>
    <dbReference type="NCBI Taxonomy" id="161013"/>
    <lineage>
        <taxon>Eukaryota</taxon>
        <taxon>Metazoa</taxon>
        <taxon>Ecdysozoa</taxon>
        <taxon>Arthropoda</taxon>
        <taxon>Hexapoda</taxon>
        <taxon>Insecta</taxon>
        <taxon>Pterygota</taxon>
        <taxon>Neoptera</taxon>
        <taxon>Paraneoptera</taxon>
        <taxon>Thysanoptera</taxon>
        <taxon>Terebrantia</taxon>
        <taxon>Thripoidea</taxon>
        <taxon>Thripidae</taxon>
        <taxon>Thrips</taxon>
    </lineage>
</organism>
<dbReference type="GeneID" id="117653180"/>
<dbReference type="GO" id="GO:0015833">
    <property type="term" value="P:peptide transport"/>
    <property type="evidence" value="ECO:0007669"/>
    <property type="project" value="UniProtKB-KW"/>
</dbReference>
<evidence type="ECO:0000256" key="1">
    <source>
        <dbReference type="ARBA" id="ARBA00022856"/>
    </source>
</evidence>
<evidence type="ECO:0000313" key="3">
    <source>
        <dbReference type="Proteomes" id="UP000515158"/>
    </source>
</evidence>
<evidence type="ECO:0000313" key="4">
    <source>
        <dbReference type="RefSeq" id="XP_034254540.1"/>
    </source>
</evidence>
<keyword evidence="2" id="KW-0812">Transmembrane</keyword>